<gene>
    <name evidence="2" type="ORF">CS062_14830</name>
</gene>
<evidence type="ECO:0000313" key="3">
    <source>
        <dbReference type="Proteomes" id="UP000231501"/>
    </source>
</evidence>
<organism evidence="2 3">
    <name type="scientific">Roseateles chitinivorans</name>
    <dbReference type="NCBI Taxonomy" id="2917965"/>
    <lineage>
        <taxon>Bacteria</taxon>
        <taxon>Pseudomonadati</taxon>
        <taxon>Pseudomonadota</taxon>
        <taxon>Betaproteobacteria</taxon>
        <taxon>Burkholderiales</taxon>
        <taxon>Sphaerotilaceae</taxon>
        <taxon>Roseateles</taxon>
    </lineage>
</organism>
<protein>
    <submittedName>
        <fullName evidence="2">Uncharacterized protein</fullName>
    </submittedName>
</protein>
<evidence type="ECO:0000256" key="1">
    <source>
        <dbReference type="SAM" id="SignalP"/>
    </source>
</evidence>
<feature type="chain" id="PRO_5013842909" evidence="1">
    <location>
        <begin position="43"/>
        <end position="250"/>
    </location>
</feature>
<dbReference type="Proteomes" id="UP000231501">
    <property type="component" value="Unassembled WGS sequence"/>
</dbReference>
<dbReference type="EMBL" id="PEOG01000038">
    <property type="protein sequence ID" value="PIM52424.1"/>
    <property type="molecule type" value="Genomic_DNA"/>
</dbReference>
<sequence length="250" mass="26242">MPTLPTARSMASSPRAALASSMTAWMGAALAGALFTACAAQADTVARNATELRDALRGNAPAAVLEPLKTEGWCGPQGCFVDAGELRIDRDKGGFARAEGGRRLQVVEHKAQGGDALPDLDWTPTDAYRVMAGGQRWGTCLEFSHAGVGKSGTFQRWTSVVLVPFDGAAPGRTAHRFVGYWTGCDSLVSGPTAGTLSLRVVERSEPKAHQPLRLVAYQCSARGCEGQVDRRAVSGEPGNAQDGTLTIVGK</sequence>
<dbReference type="OrthoDB" id="9151658at2"/>
<name>A0A2G9C9X0_9BURK</name>
<feature type="signal peptide" evidence="1">
    <location>
        <begin position="1"/>
        <end position="42"/>
    </location>
</feature>
<dbReference type="RefSeq" id="WP_099862396.1">
    <property type="nucleotide sequence ID" value="NZ_PEOG01000038.1"/>
</dbReference>
<evidence type="ECO:0000313" key="2">
    <source>
        <dbReference type="EMBL" id="PIM52424.1"/>
    </source>
</evidence>
<keyword evidence="3" id="KW-1185">Reference proteome</keyword>
<proteinExistence type="predicted"/>
<dbReference type="AlphaFoldDB" id="A0A2G9C9X0"/>
<keyword evidence="1" id="KW-0732">Signal</keyword>
<accession>A0A2G9C9X0</accession>
<comment type="caution">
    <text evidence="2">The sequence shown here is derived from an EMBL/GenBank/DDBJ whole genome shotgun (WGS) entry which is preliminary data.</text>
</comment>
<reference evidence="2 3" key="1">
    <citation type="submission" date="2017-11" db="EMBL/GenBank/DDBJ databases">
        <title>Draft genome sequence of Mitsuaria sp. HWN-4.</title>
        <authorList>
            <person name="Gundlapally S.R."/>
        </authorList>
    </citation>
    <scope>NUCLEOTIDE SEQUENCE [LARGE SCALE GENOMIC DNA]</scope>
    <source>
        <strain evidence="2 3">HWN-4</strain>
    </source>
</reference>